<dbReference type="Proteomes" id="UP000887159">
    <property type="component" value="Unassembled WGS sequence"/>
</dbReference>
<accession>A0A8X6T0P3</accession>
<protein>
    <submittedName>
        <fullName evidence="2">DDE_3 domain-containing protein</fullName>
    </submittedName>
</protein>
<dbReference type="InterPro" id="IPR036397">
    <property type="entry name" value="RNaseH_sf"/>
</dbReference>
<dbReference type="AlphaFoldDB" id="A0A8X6T0P3"/>
<sequence>MTGHIYWDAVLEQHIRLFWGTMGAEFVFMDDNALVHPANIVSECLQSEDIIHMDCPVFSPDLNPVENAWDVLDKRIAAHEPPSSCLPELQRALLDEWCNIRLDQIDNLLLSMSKRCTVSFCNLLQGARI</sequence>
<dbReference type="GO" id="GO:0003676">
    <property type="term" value="F:nucleic acid binding"/>
    <property type="evidence" value="ECO:0007669"/>
    <property type="project" value="InterPro"/>
</dbReference>
<name>A0A8X6T0P3_TRICX</name>
<evidence type="ECO:0000313" key="2">
    <source>
        <dbReference type="EMBL" id="GFY16248.1"/>
    </source>
</evidence>
<dbReference type="Pfam" id="PF13358">
    <property type="entry name" value="DDE_3"/>
    <property type="match status" value="1"/>
</dbReference>
<feature type="domain" description="Tc1-like transposase DDE" evidence="1">
    <location>
        <begin position="26"/>
        <end position="80"/>
    </location>
</feature>
<comment type="caution">
    <text evidence="2">The sequence shown here is derived from an EMBL/GenBank/DDBJ whole genome shotgun (WGS) entry which is preliminary data.</text>
</comment>
<dbReference type="EMBL" id="BMAU01021338">
    <property type="protein sequence ID" value="GFY16248.1"/>
    <property type="molecule type" value="Genomic_DNA"/>
</dbReference>
<dbReference type="InterPro" id="IPR038717">
    <property type="entry name" value="Tc1-like_DDE_dom"/>
</dbReference>
<proteinExistence type="predicted"/>
<reference evidence="2" key="1">
    <citation type="submission" date="2020-08" db="EMBL/GenBank/DDBJ databases">
        <title>Multicomponent nature underlies the extraordinary mechanical properties of spider dragline silk.</title>
        <authorList>
            <person name="Kono N."/>
            <person name="Nakamura H."/>
            <person name="Mori M."/>
            <person name="Yoshida Y."/>
            <person name="Ohtoshi R."/>
            <person name="Malay A.D."/>
            <person name="Moran D.A.P."/>
            <person name="Tomita M."/>
            <person name="Numata K."/>
            <person name="Arakawa K."/>
        </authorList>
    </citation>
    <scope>NUCLEOTIDE SEQUENCE</scope>
</reference>
<keyword evidence="3" id="KW-1185">Reference proteome</keyword>
<evidence type="ECO:0000259" key="1">
    <source>
        <dbReference type="Pfam" id="PF13358"/>
    </source>
</evidence>
<organism evidence="2 3">
    <name type="scientific">Trichonephila clavipes</name>
    <name type="common">Golden silk orbweaver</name>
    <name type="synonym">Nephila clavipes</name>
    <dbReference type="NCBI Taxonomy" id="2585209"/>
    <lineage>
        <taxon>Eukaryota</taxon>
        <taxon>Metazoa</taxon>
        <taxon>Ecdysozoa</taxon>
        <taxon>Arthropoda</taxon>
        <taxon>Chelicerata</taxon>
        <taxon>Arachnida</taxon>
        <taxon>Araneae</taxon>
        <taxon>Araneomorphae</taxon>
        <taxon>Entelegynae</taxon>
        <taxon>Araneoidea</taxon>
        <taxon>Nephilidae</taxon>
        <taxon>Trichonephila</taxon>
    </lineage>
</organism>
<gene>
    <name evidence="2" type="primary">AVEN_191692_1</name>
    <name evidence="2" type="ORF">TNCV_2348931</name>
</gene>
<evidence type="ECO:0000313" key="3">
    <source>
        <dbReference type="Proteomes" id="UP000887159"/>
    </source>
</evidence>
<dbReference type="Gene3D" id="3.30.420.10">
    <property type="entry name" value="Ribonuclease H-like superfamily/Ribonuclease H"/>
    <property type="match status" value="1"/>
</dbReference>